<feature type="signal peptide" evidence="6">
    <location>
        <begin position="1"/>
        <end position="18"/>
    </location>
</feature>
<reference evidence="8 9" key="2">
    <citation type="journal article" date="2018" name="Int. J. Syst. Evol. Microbiol.">
        <title>Marinobacterium aestuarii sp. nov., a benzene-degrading marine bacterium isolated from estuary sediment.</title>
        <authorList>
            <person name="Bae S.S."/>
            <person name="Jung J."/>
            <person name="Chung D."/>
            <person name="Baek K."/>
        </authorList>
    </citation>
    <scope>NUCLEOTIDE SEQUENCE [LARGE SCALE GENOMIC DNA]</scope>
    <source>
        <strain evidence="8 9">ST58-10</strain>
    </source>
</reference>
<evidence type="ECO:0000256" key="4">
    <source>
        <dbReference type="ARBA" id="ARBA00023139"/>
    </source>
</evidence>
<keyword evidence="5" id="KW-0449">Lipoprotein</keyword>
<evidence type="ECO:0000313" key="8">
    <source>
        <dbReference type="EMBL" id="ANG62545.1"/>
    </source>
</evidence>
<gene>
    <name evidence="8" type="ORF">A8C75_08630</name>
</gene>
<sequence>MKYISGCAALVLGSVLLAGCAGPSLTGTTYSRSEARQVHYVRYGVVDSVTPVVIEGRTDGAVGTGAGAIVGGIAGSNIGGGSGRAVGAVIGAVAGGVLGNKIEASATRKQGQEITVRLDNGETLSLVQEVDGGKFFRPGERVRLLESAGATRVAY</sequence>
<keyword evidence="2 6" id="KW-0732">Signal</keyword>
<evidence type="ECO:0000256" key="5">
    <source>
        <dbReference type="ARBA" id="ARBA00023288"/>
    </source>
</evidence>
<comment type="subcellular location">
    <subcellularLocation>
        <location evidence="1">Cell outer membrane</location>
        <topology evidence="1">Lipid-anchor</topology>
    </subcellularLocation>
</comment>
<keyword evidence="4" id="KW-0564">Palmitate</keyword>
<feature type="chain" id="PRO_5008386506" description="Glycine zipper 2TM domain-containing protein" evidence="6">
    <location>
        <begin position="19"/>
        <end position="155"/>
    </location>
</feature>
<dbReference type="InterPro" id="IPR051407">
    <property type="entry name" value="Bact_OM_lipoprot/Surf_antigen"/>
</dbReference>
<dbReference type="AlphaFoldDB" id="A0A1A9EXD6"/>
<dbReference type="PANTHER" id="PTHR35603">
    <property type="match status" value="1"/>
</dbReference>
<proteinExistence type="predicted"/>
<dbReference type="GO" id="GO:0009279">
    <property type="term" value="C:cell outer membrane"/>
    <property type="evidence" value="ECO:0007669"/>
    <property type="project" value="UniProtKB-SubCell"/>
</dbReference>
<evidence type="ECO:0000256" key="3">
    <source>
        <dbReference type="ARBA" id="ARBA00023136"/>
    </source>
</evidence>
<keyword evidence="3" id="KW-0472">Membrane</keyword>
<dbReference type="EMBL" id="CP015839">
    <property type="protein sequence ID" value="ANG62545.1"/>
    <property type="molecule type" value="Genomic_DNA"/>
</dbReference>
<dbReference type="PANTHER" id="PTHR35603:SF1">
    <property type="entry name" value="OUTER MEMBRANE LIPOPROTEIN SLYB"/>
    <property type="match status" value="1"/>
</dbReference>
<dbReference type="Pfam" id="PF05433">
    <property type="entry name" value="Rick_17kDa_Anti"/>
    <property type="match status" value="1"/>
</dbReference>
<evidence type="ECO:0000256" key="6">
    <source>
        <dbReference type="SAM" id="SignalP"/>
    </source>
</evidence>
<dbReference type="OrthoDB" id="5298161at2"/>
<evidence type="ECO:0000256" key="1">
    <source>
        <dbReference type="ARBA" id="ARBA00004459"/>
    </source>
</evidence>
<dbReference type="InterPro" id="IPR008816">
    <property type="entry name" value="Gly_zipper_2TM_dom"/>
</dbReference>
<reference evidence="9" key="1">
    <citation type="submission" date="2016-05" db="EMBL/GenBank/DDBJ databases">
        <authorList>
            <person name="Baek K."/>
            <person name="Yang S.-J."/>
        </authorList>
    </citation>
    <scope>NUCLEOTIDE SEQUENCE [LARGE SCALE GENOMIC DNA]</scope>
    <source>
        <strain evidence="9">ST58-10</strain>
    </source>
</reference>
<evidence type="ECO:0000259" key="7">
    <source>
        <dbReference type="Pfam" id="PF05433"/>
    </source>
</evidence>
<dbReference type="Proteomes" id="UP000078070">
    <property type="component" value="Chromosome"/>
</dbReference>
<accession>A0A1A9EXD6</accession>
<evidence type="ECO:0000256" key="2">
    <source>
        <dbReference type="ARBA" id="ARBA00022729"/>
    </source>
</evidence>
<keyword evidence="9" id="KW-1185">Reference proteome</keyword>
<dbReference type="KEGG" id="mars:A8C75_08630"/>
<organism evidence="8 9">
    <name type="scientific">Marinobacterium aestuarii</name>
    <dbReference type="NCBI Taxonomy" id="1821621"/>
    <lineage>
        <taxon>Bacteria</taxon>
        <taxon>Pseudomonadati</taxon>
        <taxon>Pseudomonadota</taxon>
        <taxon>Gammaproteobacteria</taxon>
        <taxon>Oceanospirillales</taxon>
        <taxon>Oceanospirillaceae</taxon>
        <taxon>Marinobacterium</taxon>
    </lineage>
</organism>
<dbReference type="PROSITE" id="PS51257">
    <property type="entry name" value="PROKAR_LIPOPROTEIN"/>
    <property type="match status" value="1"/>
</dbReference>
<evidence type="ECO:0000313" key="9">
    <source>
        <dbReference type="Proteomes" id="UP000078070"/>
    </source>
</evidence>
<feature type="domain" description="Glycine zipper 2TM" evidence="7">
    <location>
        <begin position="63"/>
        <end position="103"/>
    </location>
</feature>
<dbReference type="RefSeq" id="WP_067380792.1">
    <property type="nucleotide sequence ID" value="NZ_CP015839.1"/>
</dbReference>
<dbReference type="STRING" id="1821621.A8C75_08630"/>
<protein>
    <recommendedName>
        <fullName evidence="7">Glycine zipper 2TM domain-containing protein</fullName>
    </recommendedName>
</protein>
<name>A0A1A9EXD6_9GAMM</name>